<evidence type="ECO:0000256" key="3">
    <source>
        <dbReference type="ARBA" id="ARBA00022989"/>
    </source>
</evidence>
<protein>
    <submittedName>
        <fullName evidence="8">G_PROTEIN_RECEP_F1_2 domain-containing protein</fullName>
    </submittedName>
</protein>
<evidence type="ECO:0000256" key="1">
    <source>
        <dbReference type="ARBA" id="ARBA00004370"/>
    </source>
</evidence>
<dbReference type="InterPro" id="IPR017452">
    <property type="entry name" value="GPCR_Rhodpsn_7TM"/>
</dbReference>
<feature type="transmembrane region" description="Helical" evidence="5">
    <location>
        <begin position="518"/>
        <end position="541"/>
    </location>
</feature>
<sequence>MYLTNPNDFIINGKNNYLIPYIIEFVYSLFSFLISFILFVNAILTISAHKNQKIVLFGVGLGLGCWNLACLVTNIHILFFQWNQVFTFICDFVNNTLALVAAGGTCVLLIERLHAFCNAEFYDDVKINYSYIVLLLILIPVAASCVLPLCDVFIPETVTTVYWLGCTTVAAFGLILICLKCYKRLKIEKMLKNNLNRRYVYVEEQANVKLYLSFVIIHCITSYIAYGLYILQRYGLLPIIKFYYTMISERIITLTCYLIICGLGLIVNLFCLYKICNLREFRHCFGYICICQLISNILTCTIFLVWSCPSLFFLENTTSYETLNLIFGRLGILAWNLTMYSHLASCFNRVVAMFFPTKYARIFDKNVIIFIISCIWILSFCHVIPYIVSDCTYKFSIRNLTWQFTFTKCTTILTTIDLYMSLSIVGISLFFDTLIFIKLGFQAKKTNSVQVISLHSKVQINAHETGNKNIKKVKKSKSCSSYNNRIRFFLQSFVQNILIAIELICFHIIVYFSTDKLWSMAFSSCAWALCHTLDGIILCIFNKEIRKEVPCLR</sequence>
<comment type="subcellular location">
    <subcellularLocation>
        <location evidence="1">Membrane</location>
    </subcellularLocation>
</comment>
<dbReference type="PANTHER" id="PTHR23017:SF3">
    <property type="entry name" value="G-PROTEIN COUPLED RECEPTORS FAMILY 1 PROFILE DOMAIN-CONTAINING PROTEIN"/>
    <property type="match status" value="1"/>
</dbReference>
<evidence type="ECO:0000256" key="5">
    <source>
        <dbReference type="SAM" id="Phobius"/>
    </source>
</evidence>
<reference evidence="8" key="1">
    <citation type="submission" date="2017-02" db="UniProtKB">
        <authorList>
            <consortium name="WormBaseParasite"/>
        </authorList>
    </citation>
    <scope>IDENTIFICATION</scope>
</reference>
<dbReference type="PANTHER" id="PTHR23017">
    <property type="entry name" value="SERPENTINE RECEPTOR, CLASS X"/>
    <property type="match status" value="1"/>
</dbReference>
<feature type="domain" description="G-protein coupled receptors family 1 profile" evidence="6">
    <location>
        <begin position="267"/>
        <end position="439"/>
    </location>
</feature>
<feature type="transmembrane region" description="Helical" evidence="5">
    <location>
        <begin position="326"/>
        <end position="347"/>
    </location>
</feature>
<feature type="transmembrane region" description="Helical" evidence="5">
    <location>
        <begin position="131"/>
        <end position="154"/>
    </location>
</feature>
<evidence type="ECO:0000259" key="6">
    <source>
        <dbReference type="PROSITE" id="PS50262"/>
    </source>
</evidence>
<proteinExistence type="predicted"/>
<evidence type="ECO:0000256" key="4">
    <source>
        <dbReference type="ARBA" id="ARBA00023136"/>
    </source>
</evidence>
<feature type="transmembrane region" description="Helical" evidence="5">
    <location>
        <begin position="160"/>
        <end position="182"/>
    </location>
</feature>
<evidence type="ECO:0000256" key="2">
    <source>
        <dbReference type="ARBA" id="ARBA00022692"/>
    </source>
</evidence>
<feature type="transmembrane region" description="Helical" evidence="5">
    <location>
        <begin position="25"/>
        <end position="47"/>
    </location>
</feature>
<dbReference type="SUPFAM" id="SSF81321">
    <property type="entry name" value="Family A G protein-coupled receptor-like"/>
    <property type="match status" value="1"/>
</dbReference>
<dbReference type="InterPro" id="IPR019430">
    <property type="entry name" value="7TM_GPCR_serpentine_rcpt_Srx"/>
</dbReference>
<dbReference type="AlphaFoldDB" id="A0A0N4Z4R8"/>
<feature type="transmembrane region" description="Helical" evidence="5">
    <location>
        <begin position="418"/>
        <end position="437"/>
    </location>
</feature>
<keyword evidence="4 5" id="KW-0472">Membrane</keyword>
<keyword evidence="3 5" id="KW-1133">Transmembrane helix</keyword>
<dbReference type="WBParaSite" id="PTRK_0000198400.1">
    <property type="protein sequence ID" value="PTRK_0000198400.1"/>
    <property type="gene ID" value="PTRK_0000198400"/>
</dbReference>
<keyword evidence="7" id="KW-1185">Reference proteome</keyword>
<keyword evidence="2 5" id="KW-0812">Transmembrane</keyword>
<dbReference type="GO" id="GO:0016020">
    <property type="term" value="C:membrane"/>
    <property type="evidence" value="ECO:0007669"/>
    <property type="project" value="UniProtKB-SubCell"/>
</dbReference>
<dbReference type="Pfam" id="PF10328">
    <property type="entry name" value="7TM_GPCR_Srx"/>
    <property type="match status" value="2"/>
</dbReference>
<feature type="transmembrane region" description="Helical" evidence="5">
    <location>
        <begin position="493"/>
        <end position="512"/>
    </location>
</feature>
<feature type="transmembrane region" description="Helical" evidence="5">
    <location>
        <begin position="251"/>
        <end position="273"/>
    </location>
</feature>
<name>A0A0N4Z4R8_PARTI</name>
<evidence type="ECO:0000313" key="8">
    <source>
        <dbReference type="WBParaSite" id="PTRK_0000198400.1"/>
    </source>
</evidence>
<accession>A0A0N4Z4R8</accession>
<dbReference type="Gene3D" id="1.20.1070.10">
    <property type="entry name" value="Rhodopsin 7-helix transmembrane proteins"/>
    <property type="match status" value="1"/>
</dbReference>
<feature type="transmembrane region" description="Helical" evidence="5">
    <location>
        <begin position="54"/>
        <end position="79"/>
    </location>
</feature>
<feature type="transmembrane region" description="Helical" evidence="5">
    <location>
        <begin position="367"/>
        <end position="388"/>
    </location>
</feature>
<evidence type="ECO:0000313" key="7">
    <source>
        <dbReference type="Proteomes" id="UP000038045"/>
    </source>
</evidence>
<feature type="transmembrane region" description="Helical" evidence="5">
    <location>
        <begin position="85"/>
        <end position="110"/>
    </location>
</feature>
<feature type="transmembrane region" description="Helical" evidence="5">
    <location>
        <begin position="210"/>
        <end position="231"/>
    </location>
</feature>
<dbReference type="Proteomes" id="UP000038045">
    <property type="component" value="Unplaced"/>
</dbReference>
<feature type="transmembrane region" description="Helical" evidence="5">
    <location>
        <begin position="285"/>
        <end position="306"/>
    </location>
</feature>
<dbReference type="PROSITE" id="PS50262">
    <property type="entry name" value="G_PROTEIN_RECEP_F1_2"/>
    <property type="match status" value="1"/>
</dbReference>
<organism evidence="7 8">
    <name type="scientific">Parastrongyloides trichosuri</name>
    <name type="common">Possum-specific nematode worm</name>
    <dbReference type="NCBI Taxonomy" id="131310"/>
    <lineage>
        <taxon>Eukaryota</taxon>
        <taxon>Metazoa</taxon>
        <taxon>Ecdysozoa</taxon>
        <taxon>Nematoda</taxon>
        <taxon>Chromadorea</taxon>
        <taxon>Rhabditida</taxon>
        <taxon>Tylenchina</taxon>
        <taxon>Panagrolaimomorpha</taxon>
        <taxon>Strongyloidoidea</taxon>
        <taxon>Strongyloididae</taxon>
        <taxon>Parastrongyloides</taxon>
    </lineage>
</organism>